<organism evidence="4 5">
    <name type="scientific">Candidatus Argoarchaeum ethanivorans</name>
    <dbReference type="NCBI Taxonomy" id="2608793"/>
    <lineage>
        <taxon>Archaea</taxon>
        <taxon>Methanobacteriati</taxon>
        <taxon>Methanobacteriota</taxon>
        <taxon>Stenosarchaea group</taxon>
        <taxon>Methanomicrobia</taxon>
        <taxon>Methanosarcinales</taxon>
        <taxon>Methanosarcinales incertae sedis</taxon>
        <taxon>GOM Arc I cluster</taxon>
        <taxon>Candidatus Argoarchaeum</taxon>
    </lineage>
</organism>
<sequence length="305" mass="33287">MMHKKIVVAIVLMVAFMLALGCTERTLISIDGSSTVFPISEAVAEEFQLANPGIIVTVGVSGTGGGFKKFCAGEIDIADASRPIKQSEIEACEEKGIEYIEFVTAYDGLSIVVNPGDYFVDCLTIEELRQIWEPESTVSKWSDVRPEWPDEKIFLAGADTDSGSFDYFTETVTGESGASRSDYTASADDNVLVQAVSGQKGALAYFGYAYYTENKNKLKVVPIDNGGGCITPSVESITSGEYPLSRPLFIYVNAESLKRLEVSAFVEYYLESSKPLVEDVGYVAVSSTEKDEMIKRLAGYYPENQ</sequence>
<reference evidence="4" key="1">
    <citation type="submission" date="2020-10" db="EMBL/GenBank/DDBJ databases">
        <authorList>
            <person name="Hahn C.J."/>
            <person name="Laso-Perez R."/>
            <person name="Vulcano F."/>
            <person name="Vaziourakis K.-M."/>
            <person name="Stokke R."/>
            <person name="Steen I.H."/>
            <person name="Teske A."/>
            <person name="Boetius A."/>
            <person name="Liebeke M."/>
            <person name="Amann R."/>
            <person name="Knittel K."/>
        </authorList>
    </citation>
    <scope>NUCLEOTIDE SEQUENCE</scope>
    <source>
        <strain evidence="4">Gfbio:e3339647-f889-4370-9287-4fb5cb688e4c:AG392J18_GoMArc1</strain>
    </source>
</reference>
<dbReference type="Gene3D" id="3.40.190.10">
    <property type="entry name" value="Periplasmic binding protein-like II"/>
    <property type="match status" value="2"/>
</dbReference>
<dbReference type="PANTHER" id="PTHR30570:SF1">
    <property type="entry name" value="PHOSPHATE-BINDING PROTEIN PSTS"/>
    <property type="match status" value="1"/>
</dbReference>
<keyword evidence="2" id="KW-0732">Signal</keyword>
<dbReference type="PROSITE" id="PS51257">
    <property type="entry name" value="PROKAR_LIPOPROTEIN"/>
    <property type="match status" value="1"/>
</dbReference>
<evidence type="ECO:0000256" key="2">
    <source>
        <dbReference type="ARBA" id="ARBA00022729"/>
    </source>
</evidence>
<accession>A0A811TC99</accession>
<dbReference type="Proteomes" id="UP000612009">
    <property type="component" value="Unassembled WGS sequence"/>
</dbReference>
<dbReference type="InterPro" id="IPR050811">
    <property type="entry name" value="Phosphate_ABC_transporter"/>
</dbReference>
<dbReference type="NCBIfam" id="TIGR02136">
    <property type="entry name" value="ptsS_2"/>
    <property type="match status" value="1"/>
</dbReference>
<feature type="domain" description="PBP" evidence="3">
    <location>
        <begin position="26"/>
        <end position="270"/>
    </location>
</feature>
<dbReference type="PANTHER" id="PTHR30570">
    <property type="entry name" value="PERIPLASMIC PHOSPHATE BINDING COMPONENT OF PHOSPHATE ABC TRANSPORTER"/>
    <property type="match status" value="1"/>
</dbReference>
<dbReference type="InterPro" id="IPR024370">
    <property type="entry name" value="PBP_domain"/>
</dbReference>
<dbReference type="InterPro" id="IPR011862">
    <property type="entry name" value="Phos-bd"/>
</dbReference>
<comment type="caution">
    <text evidence="4">The sequence shown here is derived from an EMBL/GenBank/DDBJ whole genome shotgun (WGS) entry which is preliminary data.</text>
</comment>
<evidence type="ECO:0000313" key="5">
    <source>
        <dbReference type="Proteomes" id="UP000612009"/>
    </source>
</evidence>
<protein>
    <submittedName>
        <fullName evidence="4">PBP superfamily domain protein</fullName>
    </submittedName>
</protein>
<dbReference type="GO" id="GO:0042301">
    <property type="term" value="F:phosphate ion binding"/>
    <property type="evidence" value="ECO:0007669"/>
    <property type="project" value="InterPro"/>
</dbReference>
<dbReference type="EMBL" id="CAJHIR010000012">
    <property type="protein sequence ID" value="CAD6492385.1"/>
    <property type="molecule type" value="Genomic_DNA"/>
</dbReference>
<evidence type="ECO:0000259" key="3">
    <source>
        <dbReference type="Pfam" id="PF12849"/>
    </source>
</evidence>
<dbReference type="FunFam" id="3.40.190.10:FF:000055">
    <property type="entry name" value="Phosphate ABC transporter, phosphate-binding protein"/>
    <property type="match status" value="1"/>
</dbReference>
<keyword evidence="1" id="KW-0813">Transport</keyword>
<evidence type="ECO:0000256" key="1">
    <source>
        <dbReference type="ARBA" id="ARBA00022448"/>
    </source>
</evidence>
<dbReference type="CDD" id="cd13654">
    <property type="entry name" value="PBP2_phosphate_like_2"/>
    <property type="match status" value="1"/>
</dbReference>
<name>A0A811TC99_9EURY</name>
<dbReference type="AlphaFoldDB" id="A0A811TC99"/>
<dbReference type="Pfam" id="PF12849">
    <property type="entry name" value="PBP_like_2"/>
    <property type="match status" value="1"/>
</dbReference>
<proteinExistence type="predicted"/>
<dbReference type="SUPFAM" id="SSF53850">
    <property type="entry name" value="Periplasmic binding protein-like II"/>
    <property type="match status" value="1"/>
</dbReference>
<evidence type="ECO:0000313" key="4">
    <source>
        <dbReference type="EMBL" id="CAD6492385.1"/>
    </source>
</evidence>
<gene>
    <name evidence="4" type="ORF">LAKADJCE_00294</name>
</gene>